<dbReference type="Proteomes" id="UP000327157">
    <property type="component" value="Chromosome 15"/>
</dbReference>
<proteinExistence type="predicted"/>
<accession>A0A5N5GNM1</accession>
<comment type="caution">
    <text evidence="1">The sequence shown here is derived from an EMBL/GenBank/DDBJ whole genome shotgun (WGS) entry which is preliminary data.</text>
</comment>
<dbReference type="AlphaFoldDB" id="A0A5N5GNM1"/>
<reference evidence="2" key="2">
    <citation type="submission" date="2019-10" db="EMBL/GenBank/DDBJ databases">
        <title>A de novo genome assembly of a pear dwarfing rootstock.</title>
        <authorList>
            <person name="Wang F."/>
            <person name="Wang J."/>
            <person name="Li S."/>
            <person name="Zhang Y."/>
            <person name="Fang M."/>
            <person name="Ma L."/>
            <person name="Zhao Y."/>
            <person name="Jiang S."/>
        </authorList>
    </citation>
    <scope>NUCLEOTIDE SEQUENCE [LARGE SCALE GENOMIC DNA]</scope>
</reference>
<organism evidence="1 2">
    <name type="scientific">Pyrus ussuriensis x Pyrus communis</name>
    <dbReference type="NCBI Taxonomy" id="2448454"/>
    <lineage>
        <taxon>Eukaryota</taxon>
        <taxon>Viridiplantae</taxon>
        <taxon>Streptophyta</taxon>
        <taxon>Embryophyta</taxon>
        <taxon>Tracheophyta</taxon>
        <taxon>Spermatophyta</taxon>
        <taxon>Magnoliopsida</taxon>
        <taxon>eudicotyledons</taxon>
        <taxon>Gunneridae</taxon>
        <taxon>Pentapetalae</taxon>
        <taxon>rosids</taxon>
        <taxon>fabids</taxon>
        <taxon>Rosales</taxon>
        <taxon>Rosaceae</taxon>
        <taxon>Amygdaloideae</taxon>
        <taxon>Maleae</taxon>
        <taxon>Pyrus</taxon>
    </lineage>
</organism>
<reference evidence="1 2" key="1">
    <citation type="submission" date="2019-09" db="EMBL/GenBank/DDBJ databases">
        <authorList>
            <person name="Ou C."/>
        </authorList>
    </citation>
    <scope>NUCLEOTIDE SEQUENCE [LARGE SCALE GENOMIC DNA]</scope>
    <source>
        <strain evidence="1">S2</strain>
        <tissue evidence="1">Leaf</tissue>
    </source>
</reference>
<gene>
    <name evidence="1" type="ORF">D8674_012747</name>
</gene>
<keyword evidence="2" id="KW-1185">Reference proteome</keyword>
<reference evidence="1 2" key="3">
    <citation type="submission" date="2019-11" db="EMBL/GenBank/DDBJ databases">
        <title>A de novo genome assembly of a pear dwarfing rootstock.</title>
        <authorList>
            <person name="Wang F."/>
            <person name="Wang J."/>
            <person name="Li S."/>
            <person name="Zhang Y."/>
            <person name="Fang M."/>
            <person name="Ma L."/>
            <person name="Zhao Y."/>
            <person name="Jiang S."/>
        </authorList>
    </citation>
    <scope>NUCLEOTIDE SEQUENCE [LARGE SCALE GENOMIC DNA]</scope>
    <source>
        <strain evidence="1">S2</strain>
        <tissue evidence="1">Leaf</tissue>
    </source>
</reference>
<evidence type="ECO:0000313" key="2">
    <source>
        <dbReference type="Proteomes" id="UP000327157"/>
    </source>
</evidence>
<evidence type="ECO:0000313" key="1">
    <source>
        <dbReference type="EMBL" id="KAB2616878.1"/>
    </source>
</evidence>
<protein>
    <submittedName>
        <fullName evidence="1">Proton-coupled amino acid transporter 3-like</fullName>
    </submittedName>
</protein>
<dbReference type="EMBL" id="SMOL01000401">
    <property type="protein sequence ID" value="KAB2616878.1"/>
    <property type="molecule type" value="Genomic_DNA"/>
</dbReference>
<sequence>MVGEPPSALEGIWEAKNAEAYDGEEDVGWIRQQGRVLHQGQRLRILDSCFHLVLT</sequence>
<name>A0A5N5GNM1_9ROSA</name>